<organism evidence="1">
    <name type="scientific">viral metagenome</name>
    <dbReference type="NCBI Taxonomy" id="1070528"/>
    <lineage>
        <taxon>unclassified sequences</taxon>
        <taxon>metagenomes</taxon>
        <taxon>organismal metagenomes</taxon>
    </lineage>
</organism>
<name>A0A6C0BLI7_9ZZZZ</name>
<evidence type="ECO:0000313" key="1">
    <source>
        <dbReference type="EMBL" id="QHS92544.1"/>
    </source>
</evidence>
<dbReference type="AlphaFoldDB" id="A0A6C0BLI7"/>
<dbReference type="EMBL" id="MN739181">
    <property type="protein sequence ID" value="QHS92544.1"/>
    <property type="molecule type" value="Genomic_DNA"/>
</dbReference>
<reference evidence="1" key="1">
    <citation type="journal article" date="2020" name="Nature">
        <title>Giant virus diversity and host interactions through global metagenomics.</title>
        <authorList>
            <person name="Schulz F."/>
            <person name="Roux S."/>
            <person name="Paez-Espino D."/>
            <person name="Jungbluth S."/>
            <person name="Walsh D.A."/>
            <person name="Denef V.J."/>
            <person name="McMahon K.D."/>
            <person name="Konstantinidis K.T."/>
            <person name="Eloe-Fadrosh E.A."/>
            <person name="Kyrpides N.C."/>
            <person name="Woyke T."/>
        </authorList>
    </citation>
    <scope>NUCLEOTIDE SEQUENCE</scope>
    <source>
        <strain evidence="1">GVMAG-M-3300014204-73</strain>
    </source>
</reference>
<sequence>MYIDMVQSVKLTNGTVIAYYQLPPCSTGGDYSTQLPSSFHTPTDYDHYLLACVPQIYTQSLFFYQFPEQFVLYSSLKQIPKEYMSLQLNMHGLSPAIAYSIRRPLRLVALDHKSNVDVLLATALQQGHPELVHAFKTGDFSTILPFFCSLGFDGCVGRFSETLPYTVTICQPSHWLTKSKSK</sequence>
<accession>A0A6C0BLI7</accession>
<protein>
    <submittedName>
        <fullName evidence="1">Uncharacterized protein</fullName>
    </submittedName>
</protein>
<proteinExistence type="predicted"/>